<dbReference type="OrthoDB" id="1661883at2759"/>
<sequence length="89" mass="10422">DTYFARTCLSIVMIMNIFGLLKEFVQMYQQKLKYLMDGSNIIDWSIYVTSILFASAVCTNPLFVASWRWQCAAIAVFTSWVNFLIYLQR</sequence>
<evidence type="ECO:0000256" key="5">
    <source>
        <dbReference type="ARBA" id="ARBA00023180"/>
    </source>
</evidence>
<proteinExistence type="predicted"/>
<evidence type="ECO:0000256" key="6">
    <source>
        <dbReference type="ARBA" id="ARBA00023303"/>
    </source>
</evidence>
<keyword evidence="6" id="KW-0407">Ion channel</keyword>
<reference evidence="8" key="1">
    <citation type="thesis" date="2020" institute="ProQuest LLC" country="789 East Eisenhower Parkway, Ann Arbor, MI, USA">
        <title>Comparative Genomics and Chromosome Evolution.</title>
        <authorList>
            <person name="Mudd A.B."/>
        </authorList>
    </citation>
    <scope>NUCLEOTIDE SEQUENCE</scope>
    <source>
        <strain evidence="8">HN-11 Male</strain>
        <tissue evidence="8">Kidney and liver</tissue>
    </source>
</reference>
<dbReference type="InterPro" id="IPR052076">
    <property type="entry name" value="TRP_cation_channel"/>
</dbReference>
<comment type="caution">
    <text evidence="8">The sequence shown here is derived from an EMBL/GenBank/DDBJ whole genome shotgun (WGS) entry which is preliminary data.</text>
</comment>
<keyword evidence="5" id="KW-0325">Glycoprotein</keyword>
<gene>
    <name evidence="8" type="ORF">GDO78_018028</name>
</gene>
<keyword evidence="4" id="KW-0406">Ion transport</keyword>
<keyword evidence="9" id="KW-1185">Reference proteome</keyword>
<keyword evidence="7" id="KW-1133">Transmembrane helix</keyword>
<feature type="transmembrane region" description="Helical" evidence="7">
    <location>
        <begin position="6"/>
        <end position="25"/>
    </location>
</feature>
<organism evidence="8 9">
    <name type="scientific">Eleutherodactylus coqui</name>
    <name type="common">Puerto Rican coqui</name>
    <dbReference type="NCBI Taxonomy" id="57060"/>
    <lineage>
        <taxon>Eukaryota</taxon>
        <taxon>Metazoa</taxon>
        <taxon>Chordata</taxon>
        <taxon>Craniata</taxon>
        <taxon>Vertebrata</taxon>
        <taxon>Euteleostomi</taxon>
        <taxon>Amphibia</taxon>
        <taxon>Batrachia</taxon>
        <taxon>Anura</taxon>
        <taxon>Neobatrachia</taxon>
        <taxon>Hyloidea</taxon>
        <taxon>Eleutherodactylidae</taxon>
        <taxon>Eleutherodactylinae</taxon>
        <taxon>Eleutherodactylus</taxon>
        <taxon>Eleutherodactylus</taxon>
    </lineage>
</organism>
<dbReference type="GO" id="GO:1902495">
    <property type="term" value="C:transmembrane transporter complex"/>
    <property type="evidence" value="ECO:0007669"/>
    <property type="project" value="TreeGrafter"/>
</dbReference>
<keyword evidence="7" id="KW-0812">Transmembrane</keyword>
<evidence type="ECO:0000256" key="1">
    <source>
        <dbReference type="ARBA" id="ARBA00022448"/>
    </source>
</evidence>
<dbReference type="GO" id="GO:0034220">
    <property type="term" value="P:monoatomic ion transmembrane transport"/>
    <property type="evidence" value="ECO:0007669"/>
    <property type="project" value="UniProtKB-KW"/>
</dbReference>
<accession>A0A8J6E3C0</accession>
<dbReference type="AlphaFoldDB" id="A0A8J6E3C0"/>
<evidence type="ECO:0000256" key="7">
    <source>
        <dbReference type="SAM" id="Phobius"/>
    </source>
</evidence>
<dbReference type="EMBL" id="WNTK01028545">
    <property type="protein sequence ID" value="KAG9461125.1"/>
    <property type="molecule type" value="Genomic_DNA"/>
</dbReference>
<evidence type="ECO:0000256" key="3">
    <source>
        <dbReference type="ARBA" id="ARBA00023043"/>
    </source>
</evidence>
<feature type="transmembrane region" description="Helical" evidence="7">
    <location>
        <begin position="46"/>
        <end position="63"/>
    </location>
</feature>
<keyword evidence="2" id="KW-0677">Repeat</keyword>
<keyword evidence="7" id="KW-0472">Membrane</keyword>
<dbReference type="PANTHER" id="PTHR47143:SF1">
    <property type="entry name" value="ION_TRANS DOMAIN-CONTAINING PROTEIN"/>
    <property type="match status" value="1"/>
</dbReference>
<evidence type="ECO:0000256" key="2">
    <source>
        <dbReference type="ARBA" id="ARBA00022737"/>
    </source>
</evidence>
<dbReference type="Proteomes" id="UP000770717">
    <property type="component" value="Unassembled WGS sequence"/>
</dbReference>
<evidence type="ECO:0000256" key="4">
    <source>
        <dbReference type="ARBA" id="ARBA00023065"/>
    </source>
</evidence>
<keyword evidence="3" id="KW-0040">ANK repeat</keyword>
<dbReference type="PANTHER" id="PTHR47143">
    <property type="entry name" value="TRANSIENT RECEPTOR POTENTIAL CATION CHANNEL PROTEIN PAINLESS"/>
    <property type="match status" value="1"/>
</dbReference>
<name>A0A8J6E3C0_ELECQ</name>
<evidence type="ECO:0000313" key="9">
    <source>
        <dbReference type="Proteomes" id="UP000770717"/>
    </source>
</evidence>
<evidence type="ECO:0000313" key="8">
    <source>
        <dbReference type="EMBL" id="KAG9461125.1"/>
    </source>
</evidence>
<feature type="non-terminal residue" evidence="8">
    <location>
        <position position="89"/>
    </location>
</feature>
<dbReference type="GO" id="GO:0022857">
    <property type="term" value="F:transmembrane transporter activity"/>
    <property type="evidence" value="ECO:0007669"/>
    <property type="project" value="TreeGrafter"/>
</dbReference>
<protein>
    <submittedName>
        <fullName evidence="8">Uncharacterized protein</fullName>
    </submittedName>
</protein>
<keyword evidence="1" id="KW-0813">Transport</keyword>